<dbReference type="GO" id="GO:0019825">
    <property type="term" value="F:oxygen binding"/>
    <property type="evidence" value="ECO:0007669"/>
    <property type="project" value="InterPro"/>
</dbReference>
<sequence>MPVSIPSASKAFLGVAHQGWCRLRRAKSDEESTMTKSDAITHTLELVVEKAGDPAPLVYERLFRERPDLEEMFFMDADAGVRGSMLQQCFDCIFDIAGEGVLCSSVIPSECQRHTEYGVESDLFISFFKTIQDTFKDLLADDWTPDMQSAWDGLLTQLANVHAEAA</sequence>
<reference evidence="3 4" key="1">
    <citation type="journal article" date="2014" name="Front. Genet.">
        <title>Genome and metabolic network of "Candidatus Phaeomarinobacter ectocarpi" Ec32, a new candidate genus of Alphaproteobacteria frequently associated with brown algae.</title>
        <authorList>
            <person name="Dittami S.M."/>
            <person name="Barbeyron T."/>
            <person name="Boyen C."/>
            <person name="Cambefort J."/>
            <person name="Collet G."/>
            <person name="Delage L."/>
            <person name="Gobet A."/>
            <person name="Groisillier A."/>
            <person name="Leblanc C."/>
            <person name="Michel G."/>
            <person name="Scornet D."/>
            <person name="Siegel A."/>
            <person name="Tapia J.E."/>
            <person name="Tonon T."/>
        </authorList>
    </citation>
    <scope>NUCLEOTIDE SEQUENCE [LARGE SCALE GENOMIC DNA]</scope>
    <source>
        <strain evidence="3 4">Ec32</strain>
    </source>
</reference>
<evidence type="ECO:0000313" key="4">
    <source>
        <dbReference type="Proteomes" id="UP000032160"/>
    </source>
</evidence>
<gene>
    <name evidence="3" type="ORF">BN1012_Phect2582</name>
</gene>
<evidence type="ECO:0000256" key="1">
    <source>
        <dbReference type="RuleBase" id="RU000356"/>
    </source>
</evidence>
<keyword evidence="1" id="KW-0813">Transport</keyword>
<name>X5MMX9_9HYPH</name>
<accession>X5MMX9</accession>
<dbReference type="InterPro" id="IPR000971">
    <property type="entry name" value="Globin"/>
</dbReference>
<feature type="domain" description="Globin" evidence="2">
    <location>
        <begin position="59"/>
        <end position="160"/>
    </location>
</feature>
<evidence type="ECO:0000313" key="3">
    <source>
        <dbReference type="EMBL" id="CDO60795.2"/>
    </source>
</evidence>
<dbReference type="SUPFAM" id="SSF46458">
    <property type="entry name" value="Globin-like"/>
    <property type="match status" value="1"/>
</dbReference>
<comment type="similarity">
    <text evidence="1">Belongs to the globin family.</text>
</comment>
<keyword evidence="4" id="KW-1185">Reference proteome</keyword>
<organism evidence="3 4">
    <name type="scientific">Candidatus Phaeomarinibacter ectocarpi</name>
    <dbReference type="NCBI Taxonomy" id="1458461"/>
    <lineage>
        <taxon>Bacteria</taxon>
        <taxon>Pseudomonadati</taxon>
        <taxon>Pseudomonadota</taxon>
        <taxon>Alphaproteobacteria</taxon>
        <taxon>Hyphomicrobiales</taxon>
        <taxon>Parvibaculaceae</taxon>
        <taxon>Candidatus Phaeomarinibacter</taxon>
    </lineage>
</organism>
<dbReference type="EMBL" id="HG966617">
    <property type="protein sequence ID" value="CDO60795.2"/>
    <property type="molecule type" value="Genomic_DNA"/>
</dbReference>
<keyword evidence="1" id="KW-0408">Iron</keyword>
<dbReference type="InterPro" id="IPR012292">
    <property type="entry name" value="Globin/Proto"/>
</dbReference>
<keyword evidence="1" id="KW-0349">Heme</keyword>
<dbReference type="AlphaFoldDB" id="X5MMX9"/>
<protein>
    <recommendedName>
        <fullName evidence="2">Globin domain-containing protein</fullName>
    </recommendedName>
</protein>
<dbReference type="Pfam" id="PF00042">
    <property type="entry name" value="Globin"/>
    <property type="match status" value="1"/>
</dbReference>
<dbReference type="InterPro" id="IPR009050">
    <property type="entry name" value="Globin-like_sf"/>
</dbReference>
<dbReference type="GO" id="GO:0005344">
    <property type="term" value="F:oxygen carrier activity"/>
    <property type="evidence" value="ECO:0007669"/>
    <property type="project" value="UniProtKB-KW"/>
</dbReference>
<keyword evidence="1" id="KW-0479">Metal-binding</keyword>
<dbReference type="STRING" id="1458461.BN1012_Phect2582"/>
<proteinExistence type="inferred from homology"/>
<evidence type="ECO:0000259" key="2">
    <source>
        <dbReference type="Pfam" id="PF00042"/>
    </source>
</evidence>
<dbReference type="InterPro" id="IPR044399">
    <property type="entry name" value="Mb-like_M"/>
</dbReference>
<dbReference type="GO" id="GO:0020037">
    <property type="term" value="F:heme binding"/>
    <property type="evidence" value="ECO:0007669"/>
    <property type="project" value="InterPro"/>
</dbReference>
<keyword evidence="1" id="KW-0561">Oxygen transport</keyword>
<dbReference type="KEGG" id="pect:BN1012_Phect2582"/>
<dbReference type="CDD" id="cd01040">
    <property type="entry name" value="Mb-like"/>
    <property type="match status" value="1"/>
</dbReference>
<dbReference type="Gene3D" id="1.10.490.10">
    <property type="entry name" value="Globins"/>
    <property type="match status" value="1"/>
</dbReference>
<dbReference type="Proteomes" id="UP000032160">
    <property type="component" value="Chromosome I"/>
</dbReference>
<dbReference type="HOGENOM" id="CLU_136063_0_0_5"/>